<accession>A8F4M3</accession>
<keyword evidence="4" id="KW-1185">Reference proteome</keyword>
<dbReference type="PANTHER" id="PTHR16301:SF20">
    <property type="entry name" value="IMPACT FAMILY MEMBER YIGZ"/>
    <property type="match status" value="1"/>
</dbReference>
<reference evidence="3 4" key="2">
    <citation type="journal article" date="2009" name="Proc. Natl. Acad. Sci. U.S.A.">
        <title>On the chimeric nature, thermophilic origin, and phylogenetic placement of the Thermotogales.</title>
        <authorList>
            <person name="Zhaxybayeva O."/>
            <person name="Swithers K.S."/>
            <person name="Lapierre P."/>
            <person name="Fournier G.P."/>
            <person name="Bickhart D.M."/>
            <person name="DeBoy R.T."/>
            <person name="Nelson K.E."/>
            <person name="Nesbo C.L."/>
            <person name="Doolittle W.F."/>
            <person name="Gogarten J.P."/>
            <person name="Noll K.M."/>
        </authorList>
    </citation>
    <scope>NUCLEOTIDE SEQUENCE [LARGE SCALE GENOMIC DNA]</scope>
    <source>
        <strain evidence="4">ATCC BAA-301 / DSM 14385 / NBRC 107922 / TMO</strain>
    </source>
</reference>
<comment type="similarity">
    <text evidence="1">Belongs to the IMPACT family.</text>
</comment>
<proteinExistence type="inferred from homology"/>
<evidence type="ECO:0000313" key="4">
    <source>
        <dbReference type="Proteomes" id="UP000002016"/>
    </source>
</evidence>
<dbReference type="InterPro" id="IPR020568">
    <property type="entry name" value="Ribosomal_Su5_D2-typ_SF"/>
</dbReference>
<dbReference type="eggNOG" id="COG1739">
    <property type="taxonomic scope" value="Bacteria"/>
</dbReference>
<dbReference type="Proteomes" id="UP000002016">
    <property type="component" value="Chromosome"/>
</dbReference>
<feature type="domain" description="Impact N-terminal" evidence="2">
    <location>
        <begin position="18"/>
        <end position="123"/>
    </location>
</feature>
<dbReference type="STRING" id="416591.Tlet_0540"/>
<organism evidence="3 4">
    <name type="scientific">Pseudothermotoga lettingae (strain ATCC BAA-301 / DSM 14385 / NBRC 107922 / TMO)</name>
    <name type="common">Thermotoga lettingae</name>
    <dbReference type="NCBI Taxonomy" id="416591"/>
    <lineage>
        <taxon>Bacteria</taxon>
        <taxon>Thermotogati</taxon>
        <taxon>Thermotogota</taxon>
        <taxon>Thermotogae</taxon>
        <taxon>Thermotogales</taxon>
        <taxon>Thermotogaceae</taxon>
        <taxon>Pseudothermotoga</taxon>
    </lineage>
</organism>
<dbReference type="GO" id="GO:0005737">
    <property type="term" value="C:cytoplasm"/>
    <property type="evidence" value="ECO:0007669"/>
    <property type="project" value="TreeGrafter"/>
</dbReference>
<name>A8F4M3_PSELT</name>
<protein>
    <recommendedName>
        <fullName evidence="2">Impact N-terminal domain-containing protein</fullName>
    </recommendedName>
</protein>
<dbReference type="InterPro" id="IPR023582">
    <property type="entry name" value="Impact"/>
</dbReference>
<evidence type="ECO:0000259" key="2">
    <source>
        <dbReference type="Pfam" id="PF01205"/>
    </source>
</evidence>
<dbReference type="AlphaFoldDB" id="A8F4M3"/>
<dbReference type="SUPFAM" id="SSF54211">
    <property type="entry name" value="Ribosomal protein S5 domain 2-like"/>
    <property type="match status" value="1"/>
</dbReference>
<dbReference type="Pfam" id="PF01205">
    <property type="entry name" value="Impact_N"/>
    <property type="match status" value="1"/>
</dbReference>
<dbReference type="GO" id="GO:0006446">
    <property type="term" value="P:regulation of translational initiation"/>
    <property type="evidence" value="ECO:0007669"/>
    <property type="project" value="TreeGrafter"/>
</dbReference>
<dbReference type="InterPro" id="IPR020569">
    <property type="entry name" value="UPF0029_Impact_CS"/>
</dbReference>
<dbReference type="HOGENOM" id="CLU_083552_1_0_0"/>
<dbReference type="KEGG" id="tle:Tlet_0540"/>
<dbReference type="OrthoDB" id="9813771at2"/>
<gene>
    <name evidence="3" type="ordered locus">Tlet_0540</name>
</gene>
<dbReference type="Gene3D" id="3.30.230.30">
    <property type="entry name" value="Impact, N-terminal domain"/>
    <property type="match status" value="1"/>
</dbReference>
<evidence type="ECO:0000256" key="1">
    <source>
        <dbReference type="ARBA" id="ARBA00007665"/>
    </source>
</evidence>
<dbReference type="InterPro" id="IPR001498">
    <property type="entry name" value="Impact_N"/>
</dbReference>
<dbReference type="PANTHER" id="PTHR16301">
    <property type="entry name" value="IMPACT-RELATED"/>
    <property type="match status" value="1"/>
</dbReference>
<sequence length="194" mass="21910" precursor="true">MNGFYTVAKEGSFKLNVKRSLFYSHIFEVSNNESIREKIKYYKQKYIDATHVCWAYRLYETDVIEFSSDGGEPSGTAGLPILNTLKKNNMMNTCCVVARYFGGVKLGVRGLIDAYSEAAYQALKDAGTVALVLMYEHIFRCDYAKVSDLIRSIQSLSGRVKNIEYSDDVVVSAIIPQRLDYPDIVSVIKKLVKI</sequence>
<dbReference type="EMBL" id="CP000812">
    <property type="protein sequence ID" value="ABV33107.1"/>
    <property type="molecule type" value="Genomic_DNA"/>
</dbReference>
<dbReference type="RefSeq" id="WP_012002588.1">
    <property type="nucleotide sequence ID" value="NC_009828.1"/>
</dbReference>
<evidence type="ECO:0000313" key="3">
    <source>
        <dbReference type="EMBL" id="ABV33107.1"/>
    </source>
</evidence>
<reference evidence="3 4" key="1">
    <citation type="submission" date="2007-08" db="EMBL/GenBank/DDBJ databases">
        <title>Complete sequence of Thermotoga lettingae TMO.</title>
        <authorList>
            <consortium name="US DOE Joint Genome Institute"/>
            <person name="Copeland A."/>
            <person name="Lucas S."/>
            <person name="Lapidus A."/>
            <person name="Barry K."/>
            <person name="Glavina del Rio T."/>
            <person name="Dalin E."/>
            <person name="Tice H."/>
            <person name="Pitluck S."/>
            <person name="Foster B."/>
            <person name="Bruce D."/>
            <person name="Schmutz J."/>
            <person name="Larimer F."/>
            <person name="Land M."/>
            <person name="Hauser L."/>
            <person name="Kyrpides N."/>
            <person name="Mikhailova N."/>
            <person name="Nelson K."/>
            <person name="Gogarten J.P."/>
            <person name="Noll K."/>
            <person name="Richardson P."/>
        </authorList>
    </citation>
    <scope>NUCLEOTIDE SEQUENCE [LARGE SCALE GENOMIC DNA]</scope>
    <source>
        <strain evidence="4">ATCC BAA-301 / DSM 14385 / NBRC 107922 / TMO</strain>
    </source>
</reference>
<dbReference type="PROSITE" id="PS00910">
    <property type="entry name" value="UPF0029"/>
    <property type="match status" value="1"/>
</dbReference>
<dbReference type="InterPro" id="IPR036956">
    <property type="entry name" value="Impact_N_sf"/>
</dbReference>